<dbReference type="AlphaFoldDB" id="A0A7W6G9A4"/>
<organism evidence="1 2">
    <name type="scientific">Novosphingobium sediminicola</name>
    <dbReference type="NCBI Taxonomy" id="563162"/>
    <lineage>
        <taxon>Bacteria</taxon>
        <taxon>Pseudomonadati</taxon>
        <taxon>Pseudomonadota</taxon>
        <taxon>Alphaproteobacteria</taxon>
        <taxon>Sphingomonadales</taxon>
        <taxon>Sphingomonadaceae</taxon>
        <taxon>Novosphingobium</taxon>
    </lineage>
</organism>
<dbReference type="Proteomes" id="UP000548867">
    <property type="component" value="Unassembled WGS sequence"/>
</dbReference>
<reference evidence="1 2" key="1">
    <citation type="submission" date="2020-08" db="EMBL/GenBank/DDBJ databases">
        <title>Genomic Encyclopedia of Type Strains, Phase IV (KMG-IV): sequencing the most valuable type-strain genomes for metagenomic binning, comparative biology and taxonomic classification.</title>
        <authorList>
            <person name="Goeker M."/>
        </authorList>
    </citation>
    <scope>NUCLEOTIDE SEQUENCE [LARGE SCALE GENOMIC DNA]</scope>
    <source>
        <strain evidence="1 2">DSM 27057</strain>
    </source>
</reference>
<name>A0A7W6G9A4_9SPHN</name>
<accession>A0A7W6G9A4</accession>
<evidence type="ECO:0000313" key="1">
    <source>
        <dbReference type="EMBL" id="MBB3956862.1"/>
    </source>
</evidence>
<gene>
    <name evidence="1" type="ORF">GGR38_003829</name>
</gene>
<dbReference type="RefSeq" id="WP_183627713.1">
    <property type="nucleotide sequence ID" value="NZ_JACIDX010000017.1"/>
</dbReference>
<comment type="caution">
    <text evidence="1">The sequence shown here is derived from an EMBL/GenBank/DDBJ whole genome shotgun (WGS) entry which is preliminary data.</text>
</comment>
<protein>
    <submittedName>
        <fullName evidence="1">Transcriptional regulator with XRE-family HTH domain</fullName>
    </submittedName>
</protein>
<dbReference type="EMBL" id="JACIDX010000017">
    <property type="protein sequence ID" value="MBB3956862.1"/>
    <property type="molecule type" value="Genomic_DNA"/>
</dbReference>
<proteinExistence type="predicted"/>
<keyword evidence="2" id="KW-1185">Reference proteome</keyword>
<evidence type="ECO:0000313" key="2">
    <source>
        <dbReference type="Proteomes" id="UP000548867"/>
    </source>
</evidence>
<sequence>MAHDNDISCQMRQRQVHLRMALDRRGIALKAVSAASGISYSTLLSYFPLGRDAIPAVMPLTALVQLFGVIPDELLSILTEPEGRCFAAFANDDDGLKELMDAREKLDAAITKRQGGR</sequence>